<dbReference type="EMBL" id="CALNXK010000097">
    <property type="protein sequence ID" value="CAH3153844.1"/>
    <property type="molecule type" value="Genomic_DNA"/>
</dbReference>
<evidence type="ECO:0008006" key="3">
    <source>
        <dbReference type="Google" id="ProtNLM"/>
    </source>
</evidence>
<proteinExistence type="predicted"/>
<gene>
    <name evidence="1" type="ORF">PLOB_00049755</name>
</gene>
<comment type="caution">
    <text evidence="1">The sequence shown here is derived from an EMBL/GenBank/DDBJ whole genome shotgun (WGS) entry which is preliminary data.</text>
</comment>
<organism evidence="1 2">
    <name type="scientific">Porites lobata</name>
    <dbReference type="NCBI Taxonomy" id="104759"/>
    <lineage>
        <taxon>Eukaryota</taxon>
        <taxon>Metazoa</taxon>
        <taxon>Cnidaria</taxon>
        <taxon>Anthozoa</taxon>
        <taxon>Hexacorallia</taxon>
        <taxon>Scleractinia</taxon>
        <taxon>Fungiina</taxon>
        <taxon>Poritidae</taxon>
        <taxon>Porites</taxon>
    </lineage>
</organism>
<dbReference type="Proteomes" id="UP001159405">
    <property type="component" value="Unassembled WGS sequence"/>
</dbReference>
<protein>
    <recommendedName>
        <fullName evidence="3">Maturase K</fullName>
    </recommendedName>
</protein>
<reference evidence="1 2" key="1">
    <citation type="submission" date="2022-05" db="EMBL/GenBank/DDBJ databases">
        <authorList>
            <consortium name="Genoscope - CEA"/>
            <person name="William W."/>
        </authorList>
    </citation>
    <scope>NUCLEOTIDE SEQUENCE [LARGE SCALE GENOMIC DNA]</scope>
</reference>
<sequence length="213" mass="24769">MSEERKKKSGAAWKAEEDEKLNKAFVELTEYIANEVENDTHFFILAELHIKLYSLQTKAHTLQSHYSVSLTSSFSATISSLLFLSSLFDSHPRLSFYQIRNLSKIRNCITQESSEIANTVPRIVTRTRKLCEPHHLFDLHWLPVNYHVVFKLISSVFKSLNNLPPSYLEDRLIYLRPSRSLWSAFQRLLEQPRKLTGKTLFQCAPLNCGTHYH</sequence>
<accession>A0ABN8PZX9</accession>
<name>A0ABN8PZX9_9CNID</name>
<evidence type="ECO:0000313" key="1">
    <source>
        <dbReference type="EMBL" id="CAH3153844.1"/>
    </source>
</evidence>
<keyword evidence="2" id="KW-1185">Reference proteome</keyword>
<evidence type="ECO:0000313" key="2">
    <source>
        <dbReference type="Proteomes" id="UP001159405"/>
    </source>
</evidence>